<dbReference type="EMBL" id="JAGHKO010000004">
    <property type="protein sequence ID" value="MBO9202460.1"/>
    <property type="molecule type" value="Genomic_DNA"/>
</dbReference>
<dbReference type="Proteomes" id="UP000677244">
    <property type="component" value="Unassembled WGS sequence"/>
</dbReference>
<dbReference type="Gene3D" id="2.170.130.10">
    <property type="entry name" value="TonB-dependent receptor, plug domain"/>
    <property type="match status" value="1"/>
</dbReference>
<accession>A0ABS3YX11</accession>
<protein>
    <submittedName>
        <fullName evidence="3">SusC/RagA family TonB-linked outer membrane protein</fullName>
    </submittedName>
</protein>
<dbReference type="RefSeq" id="WP_209140506.1">
    <property type="nucleotide sequence ID" value="NZ_JAGHKO010000004.1"/>
</dbReference>
<evidence type="ECO:0000313" key="3">
    <source>
        <dbReference type="EMBL" id="MBO9202460.1"/>
    </source>
</evidence>
<reference evidence="3 4" key="1">
    <citation type="submission" date="2021-03" db="EMBL/GenBank/DDBJ databases">
        <title>Assistant Professor.</title>
        <authorList>
            <person name="Huq M.A."/>
        </authorList>
    </citation>
    <scope>NUCLEOTIDE SEQUENCE [LARGE SCALE GENOMIC DNA]</scope>
    <source>
        <strain evidence="3 4">MAH-29</strain>
    </source>
</reference>
<dbReference type="InterPro" id="IPR037066">
    <property type="entry name" value="Plug_dom_sf"/>
</dbReference>
<dbReference type="InterPro" id="IPR008969">
    <property type="entry name" value="CarboxyPept-like_regulatory"/>
</dbReference>
<evidence type="ECO:0000256" key="1">
    <source>
        <dbReference type="SAM" id="SignalP"/>
    </source>
</evidence>
<evidence type="ECO:0000313" key="4">
    <source>
        <dbReference type="Proteomes" id="UP000677244"/>
    </source>
</evidence>
<feature type="chain" id="PRO_5046188807" evidence="1">
    <location>
        <begin position="33"/>
        <end position="1064"/>
    </location>
</feature>
<dbReference type="Gene3D" id="2.60.40.1120">
    <property type="entry name" value="Carboxypeptidase-like, regulatory domain"/>
    <property type="match status" value="1"/>
</dbReference>
<keyword evidence="4" id="KW-1185">Reference proteome</keyword>
<keyword evidence="1" id="KW-0732">Signal</keyword>
<dbReference type="InterPro" id="IPR012910">
    <property type="entry name" value="Plug_dom"/>
</dbReference>
<feature type="domain" description="TonB-dependent receptor plug" evidence="2">
    <location>
        <begin position="199"/>
        <end position="276"/>
    </location>
</feature>
<dbReference type="SUPFAM" id="SSF49464">
    <property type="entry name" value="Carboxypeptidase regulatory domain-like"/>
    <property type="match status" value="1"/>
</dbReference>
<sequence length="1064" mass="116743">MAHSNIYKNIVKTGSVLFLTLLYLAWPHSCLAQTTVNGTVVDDYGYPVQGAMVHLKGEKIAQITNKDGVFEIVTTPGAVLVFEYPGYNTIEVKAGSRRPLFVRLPVRYLSQTIPPASKTTPAGDTIYIQKKLVPKLHVLYGETNAHSFLGSIATVGANELGATPASSYTYALPGRLAGLNVIQTSGFYTPLTGSLTSRDIFVGNIPNNTSGAGPSDNTEFNIQLRGHNASMGQSPIVVIDGVQREFYSLDPENIASVSVLKDALSTILLGQNSARGALIVTTKQPVSGAPRVAFTAETGVQTPLQLPKPLPAYQYAYLLNEALLNDSKNPAYTAADFAAYRSQTDPIGHPDVNWYNTILRDQASMNRYNLSVTGGGATAQYVVGLNYMNQNGLFVTSDTNSYNTNAQLKRYMINSRIDIDVNKNFNVGLQLFGRLQDGNQPGAGTATILQGLLSTPNNAYPVYNPNGLFGGSANYTQNLLAQTIASGYMADHLRDVMVNLDLGYKLDNWIKGWWAKAKGNVSVQEASNQDRSKQAPVFSQSISTGGDTAYHRYGSTVNQVNNFTNTSWARYRFVQLSTGYNRQFGNHTIDGMLLFDQKNVLLNYDIPSALTNYAAKGSYNYAEKYFVEGAINYSGYNRYAPGHQYGLFYAGGAGWNMAKESWMQSATWLNQLKWRVTYGRTGNANVDNYGYFIWRQHFTQVAGTYPIGSNYPNGAGLGEQGVPGSQVLANVSATWEKADKLNAGVDMAFFNNRLLLTADYYHERYYDVMQTRGRSIALMGIAYPVENIGIDLYQGGEATLTYQDRIGSLHYFVTGNGAIQQSKALFMDEQYQAYPWNVHTGHPVGQRYGLIADGLLQTGAEAVAAPTIAGYTPHAGDIRYKDLNSDNVIDQFDVAPIGKERPLLYYGLSAGINYKGIEAGILLQGVANRENYVSNGYLDAGFQGQNNGYSQAYIQALGRWIPETATTASYPRLTAGGNGYNYSPLFQSSSYFLRNGNYIRIKNVNVGYDLPYAWIRKLKLRGIKIFANAQNLFTHAAYKGIDPEVSFPSYPIQKVINTGITVKL</sequence>
<dbReference type="NCBIfam" id="TIGR04056">
    <property type="entry name" value="OMP_RagA_SusC"/>
    <property type="match status" value="1"/>
</dbReference>
<comment type="caution">
    <text evidence="3">The sequence shown here is derived from an EMBL/GenBank/DDBJ whole genome shotgun (WGS) entry which is preliminary data.</text>
</comment>
<organism evidence="3 4">
    <name type="scientific">Niastella soli</name>
    <dbReference type="NCBI Taxonomy" id="2821487"/>
    <lineage>
        <taxon>Bacteria</taxon>
        <taxon>Pseudomonadati</taxon>
        <taxon>Bacteroidota</taxon>
        <taxon>Chitinophagia</taxon>
        <taxon>Chitinophagales</taxon>
        <taxon>Chitinophagaceae</taxon>
        <taxon>Niastella</taxon>
    </lineage>
</organism>
<evidence type="ECO:0000259" key="2">
    <source>
        <dbReference type="Pfam" id="PF07715"/>
    </source>
</evidence>
<dbReference type="Pfam" id="PF07715">
    <property type="entry name" value="Plug"/>
    <property type="match status" value="1"/>
</dbReference>
<proteinExistence type="predicted"/>
<feature type="signal peptide" evidence="1">
    <location>
        <begin position="1"/>
        <end position="32"/>
    </location>
</feature>
<gene>
    <name evidence="3" type="ORF">J7I42_19390</name>
</gene>
<dbReference type="SUPFAM" id="SSF56935">
    <property type="entry name" value="Porins"/>
    <property type="match status" value="1"/>
</dbReference>
<dbReference type="InterPro" id="IPR023996">
    <property type="entry name" value="TonB-dep_OMP_SusC/RagA"/>
</dbReference>
<name>A0ABS3YX11_9BACT</name>